<evidence type="ECO:0000313" key="1">
    <source>
        <dbReference type="EMBL" id="MPN59005.1"/>
    </source>
</evidence>
<dbReference type="InterPro" id="IPR015017">
    <property type="entry name" value="DUF1904"/>
</dbReference>
<dbReference type="AlphaFoldDB" id="A0A645J5K5"/>
<dbReference type="Pfam" id="PF08921">
    <property type="entry name" value="DUF1904"/>
    <property type="match status" value="1"/>
</dbReference>
<dbReference type="EMBL" id="VSSQ01132481">
    <property type="protein sequence ID" value="MPN59005.1"/>
    <property type="molecule type" value="Genomic_DNA"/>
</dbReference>
<protein>
    <recommendedName>
        <fullName evidence="2">DUF1904 domain-containing protein</fullName>
    </recommendedName>
</protein>
<dbReference type="SUPFAM" id="SSF55331">
    <property type="entry name" value="Tautomerase/MIF"/>
    <property type="match status" value="1"/>
</dbReference>
<dbReference type="Gene3D" id="3.30.429.10">
    <property type="entry name" value="Macrophage Migration Inhibitory Factor"/>
    <property type="match status" value="1"/>
</dbReference>
<evidence type="ECO:0008006" key="2">
    <source>
        <dbReference type="Google" id="ProtNLM"/>
    </source>
</evidence>
<name>A0A645J5K5_9ZZZZ</name>
<organism evidence="1">
    <name type="scientific">bioreactor metagenome</name>
    <dbReference type="NCBI Taxonomy" id="1076179"/>
    <lineage>
        <taxon>unclassified sequences</taxon>
        <taxon>metagenomes</taxon>
        <taxon>ecological metagenomes</taxon>
    </lineage>
</organism>
<proteinExistence type="predicted"/>
<dbReference type="InterPro" id="IPR014347">
    <property type="entry name" value="Tautomerase/MIF_sf"/>
</dbReference>
<accession>A0A645J5K5</accession>
<gene>
    <name evidence="1" type="ORF">SDC9_206722</name>
</gene>
<comment type="caution">
    <text evidence="1">The sequence shown here is derived from an EMBL/GenBank/DDBJ whole genome shotgun (WGS) entry which is preliminary data.</text>
</comment>
<sequence length="108" mass="12410">MPQIIIKGMEKHEIQAISKALVDELTEIIGCPRDYFTLEAVLSAFIRDGHEVKASPLVQVNWFDRGQAVQDQAAAALDRHIRSLGYEQVEIFFQVLEENRYYENGSHY</sequence>
<reference evidence="1" key="1">
    <citation type="submission" date="2019-08" db="EMBL/GenBank/DDBJ databases">
        <authorList>
            <person name="Kucharzyk K."/>
            <person name="Murdoch R.W."/>
            <person name="Higgins S."/>
            <person name="Loffler F."/>
        </authorList>
    </citation>
    <scope>NUCLEOTIDE SEQUENCE</scope>
</reference>